<sequence>MKWKLLNNTETANLAPRDLVDLLLENRGIAAADRERFLNPQLDLEDICSLLPDEELVKARELIYRAIEHNRPVIIHGDYDVDGLCASAVLWEAIYRGLGYPLARPFIPHRINHGYGLSVPSLEEVGKISRQLSSQPPLLITVDCGISAVSEVKQAKREGYEVILTDHHVPGNIRPAADVILHTSKLSGTGVAWVLAHFLLEDKLEQEAYLDLVALATIADLVPLIGPNRPLVKSGLAALSSTPRVGLQELFQKAGIKDKVLTSYHVGWIIGPRLNAAGRIDHALEGLRLLATRDRVQAGKLADFLERRNRQRQLLTDKAFRQALEMTDRINQPLPVLAHPQWHEGVIGLVAAKIMQRFGRPAIAIARGAEISKGSARSPDNFNLIELFQHLKKTVKSFGGHPRAAGFSLASDKISLFAQEIQEVVKDKFNLKSAEPELKIDLGLNAAFLTLDLVRLLEKLSPFGIGNPRPVFSTPKLRAFGVKKVGDRGQHLKLQLQNGLTGQLFSAIGFNLGDLAYQLNEGAVVDVAYQVEEDNYYQKPRLQLKIKDIKVSTA</sequence>
<gene>
    <name evidence="9" type="ORF">B5M47_02250</name>
</gene>
<evidence type="ECO:0000256" key="3">
    <source>
        <dbReference type="ARBA" id="ARBA00022722"/>
    </source>
</evidence>
<reference evidence="10" key="1">
    <citation type="submission" date="2017-03" db="EMBL/GenBank/DDBJ databases">
        <title>Novel pathways for hydrocarbon cycling and metabolic interdependencies in hydrothermal sediment communities.</title>
        <authorList>
            <person name="Dombrowski N."/>
            <person name="Seitz K."/>
            <person name="Teske A."/>
            <person name="Baker B."/>
        </authorList>
    </citation>
    <scope>NUCLEOTIDE SEQUENCE [LARGE SCALE GENOMIC DNA]</scope>
</reference>
<evidence type="ECO:0000256" key="5">
    <source>
        <dbReference type="ARBA" id="ARBA00022839"/>
    </source>
</evidence>
<evidence type="ECO:0000256" key="4">
    <source>
        <dbReference type="ARBA" id="ARBA00022801"/>
    </source>
</evidence>
<evidence type="ECO:0000256" key="2">
    <source>
        <dbReference type="ARBA" id="ARBA00019841"/>
    </source>
</evidence>
<dbReference type="InterPro" id="IPR003156">
    <property type="entry name" value="DHHA1_dom"/>
</dbReference>
<dbReference type="GO" id="GO:0006281">
    <property type="term" value="P:DNA repair"/>
    <property type="evidence" value="ECO:0007669"/>
    <property type="project" value="InterPro"/>
</dbReference>
<dbReference type="GO" id="GO:0008409">
    <property type="term" value="F:5'-3' exonuclease activity"/>
    <property type="evidence" value="ECO:0007669"/>
    <property type="project" value="InterPro"/>
</dbReference>
<evidence type="ECO:0000313" key="9">
    <source>
        <dbReference type="EMBL" id="OQX51020.1"/>
    </source>
</evidence>
<proteinExistence type="inferred from homology"/>
<dbReference type="Gene3D" id="3.90.1640.30">
    <property type="match status" value="1"/>
</dbReference>
<dbReference type="InterPro" id="IPR051673">
    <property type="entry name" value="SSDNA_exonuclease_RecJ"/>
</dbReference>
<dbReference type="EMBL" id="MZGJ01000010">
    <property type="protein sequence ID" value="OQX51020.1"/>
    <property type="molecule type" value="Genomic_DNA"/>
</dbReference>
<evidence type="ECO:0000259" key="7">
    <source>
        <dbReference type="Pfam" id="PF02272"/>
    </source>
</evidence>
<dbReference type="Pfam" id="PF17768">
    <property type="entry name" value="RecJ_OB"/>
    <property type="match status" value="1"/>
</dbReference>
<dbReference type="NCBIfam" id="TIGR00644">
    <property type="entry name" value="recJ"/>
    <property type="match status" value="1"/>
</dbReference>
<dbReference type="Proteomes" id="UP000192520">
    <property type="component" value="Unassembled WGS sequence"/>
</dbReference>
<dbReference type="SUPFAM" id="SSF64182">
    <property type="entry name" value="DHH phosphoesterases"/>
    <property type="match status" value="1"/>
</dbReference>
<dbReference type="PANTHER" id="PTHR30255:SF2">
    <property type="entry name" value="SINGLE-STRANDED-DNA-SPECIFIC EXONUCLEASE RECJ"/>
    <property type="match status" value="1"/>
</dbReference>
<keyword evidence="3" id="KW-0540">Nuclease</keyword>
<dbReference type="InterPro" id="IPR004610">
    <property type="entry name" value="RecJ"/>
</dbReference>
<dbReference type="InterPro" id="IPR041122">
    <property type="entry name" value="RecJ_OB"/>
</dbReference>
<evidence type="ECO:0000313" key="10">
    <source>
        <dbReference type="Proteomes" id="UP000192520"/>
    </source>
</evidence>
<dbReference type="InterPro" id="IPR038763">
    <property type="entry name" value="DHH_sf"/>
</dbReference>
<evidence type="ECO:0000259" key="6">
    <source>
        <dbReference type="Pfam" id="PF01368"/>
    </source>
</evidence>
<feature type="domain" description="DHHA1" evidence="7">
    <location>
        <begin position="337"/>
        <end position="426"/>
    </location>
</feature>
<dbReference type="PANTHER" id="PTHR30255">
    <property type="entry name" value="SINGLE-STRANDED-DNA-SPECIFIC EXONUCLEASE RECJ"/>
    <property type="match status" value="1"/>
</dbReference>
<feature type="domain" description="RecJ OB" evidence="8">
    <location>
        <begin position="440"/>
        <end position="548"/>
    </location>
</feature>
<protein>
    <recommendedName>
        <fullName evidence="2">Single-stranded-DNA-specific exonuclease RecJ</fullName>
    </recommendedName>
</protein>
<evidence type="ECO:0000256" key="1">
    <source>
        <dbReference type="ARBA" id="ARBA00005915"/>
    </source>
</evidence>
<dbReference type="STRING" id="1968527.B5M47_02250"/>
<dbReference type="AlphaFoldDB" id="A0A1W9NYC8"/>
<dbReference type="Pfam" id="PF02272">
    <property type="entry name" value="DHHA1"/>
    <property type="match status" value="1"/>
</dbReference>
<keyword evidence="4" id="KW-0378">Hydrolase</keyword>
<name>A0A1W9NYC8_UNCC3</name>
<dbReference type="GO" id="GO:0006310">
    <property type="term" value="P:DNA recombination"/>
    <property type="evidence" value="ECO:0007669"/>
    <property type="project" value="InterPro"/>
</dbReference>
<dbReference type="Pfam" id="PF01368">
    <property type="entry name" value="DHH"/>
    <property type="match status" value="1"/>
</dbReference>
<comment type="similarity">
    <text evidence="1">Belongs to the RecJ family.</text>
</comment>
<organism evidence="9 10">
    <name type="scientific">candidate division CPR3 bacterium 4484_211</name>
    <dbReference type="NCBI Taxonomy" id="1968527"/>
    <lineage>
        <taxon>Bacteria</taxon>
        <taxon>Bacteria division CPR3</taxon>
    </lineage>
</organism>
<dbReference type="InterPro" id="IPR001667">
    <property type="entry name" value="DDH_dom"/>
</dbReference>
<evidence type="ECO:0000259" key="8">
    <source>
        <dbReference type="Pfam" id="PF17768"/>
    </source>
</evidence>
<dbReference type="GO" id="GO:0003676">
    <property type="term" value="F:nucleic acid binding"/>
    <property type="evidence" value="ECO:0007669"/>
    <property type="project" value="InterPro"/>
</dbReference>
<dbReference type="Gene3D" id="3.10.310.30">
    <property type="match status" value="1"/>
</dbReference>
<comment type="caution">
    <text evidence="9">The sequence shown here is derived from an EMBL/GenBank/DDBJ whole genome shotgun (WGS) entry which is preliminary data.</text>
</comment>
<feature type="domain" description="DDH" evidence="6">
    <location>
        <begin position="73"/>
        <end position="217"/>
    </location>
</feature>
<accession>A0A1W9NYC8</accession>
<keyword evidence="5 9" id="KW-0269">Exonuclease</keyword>